<accession>A0AAW9R076</accession>
<evidence type="ECO:0000256" key="2">
    <source>
        <dbReference type="SAM" id="SignalP"/>
    </source>
</evidence>
<evidence type="ECO:0000313" key="6">
    <source>
        <dbReference type="Proteomes" id="UP001364472"/>
    </source>
</evidence>
<dbReference type="InterPro" id="IPR026442">
    <property type="entry name" value="IPTL_CTERM"/>
</dbReference>
<dbReference type="Gene3D" id="2.60.40.10">
    <property type="entry name" value="Immunoglobulins"/>
    <property type="match status" value="1"/>
</dbReference>
<feature type="chain" id="PRO_5043768413" evidence="2">
    <location>
        <begin position="32"/>
        <end position="417"/>
    </location>
</feature>
<evidence type="ECO:0000313" key="5">
    <source>
        <dbReference type="EMBL" id="MEJ1249432.1"/>
    </source>
</evidence>
<keyword evidence="1" id="KW-0472">Membrane</keyword>
<evidence type="ECO:0000256" key="1">
    <source>
        <dbReference type="SAM" id="Phobius"/>
    </source>
</evidence>
<evidence type="ECO:0000259" key="3">
    <source>
        <dbReference type="Pfam" id="PF01345"/>
    </source>
</evidence>
<feature type="signal peptide" evidence="2">
    <location>
        <begin position="1"/>
        <end position="31"/>
    </location>
</feature>
<evidence type="ECO:0000259" key="4">
    <source>
        <dbReference type="Pfam" id="PF18203"/>
    </source>
</evidence>
<name>A0AAW9R076_9GAMM</name>
<gene>
    <name evidence="5" type="ORF">WB794_07070</name>
</gene>
<organism evidence="5 6">
    <name type="scientific">Denitratimonas tolerans</name>
    <dbReference type="NCBI Taxonomy" id="1338420"/>
    <lineage>
        <taxon>Bacteria</taxon>
        <taxon>Pseudomonadati</taxon>
        <taxon>Pseudomonadota</taxon>
        <taxon>Gammaproteobacteria</taxon>
        <taxon>Lysobacterales</taxon>
        <taxon>Lysobacteraceae</taxon>
        <taxon>Denitratimonas</taxon>
    </lineage>
</organism>
<keyword evidence="1" id="KW-1133">Transmembrane helix</keyword>
<dbReference type="InterPro" id="IPR001434">
    <property type="entry name" value="OmcB-like_DUF11"/>
</dbReference>
<feature type="domain" description="IPTL-CTERM protein sorting" evidence="4">
    <location>
        <begin position="388"/>
        <end position="414"/>
    </location>
</feature>
<reference evidence="5 6" key="1">
    <citation type="journal article" date="2016" name="Antonie Van Leeuwenhoek">
        <title>Denitratimonas tolerans gen. nov., sp. nov., a denitrifying bacterium isolated from a bioreactor for tannery wastewater treatment.</title>
        <authorList>
            <person name="Han S.I."/>
            <person name="Kim J.O."/>
            <person name="Lee Y.R."/>
            <person name="Ekpeghere K.I."/>
            <person name="Koh S.C."/>
            <person name="Whang K.S."/>
        </authorList>
    </citation>
    <scope>NUCLEOTIDE SEQUENCE [LARGE SCALE GENOMIC DNA]</scope>
    <source>
        <strain evidence="5 6">KACC 17565</strain>
    </source>
</reference>
<keyword evidence="1" id="KW-0812">Transmembrane</keyword>
<keyword evidence="2" id="KW-0732">Signal</keyword>
<feature type="transmembrane region" description="Helical" evidence="1">
    <location>
        <begin position="391"/>
        <end position="411"/>
    </location>
</feature>
<proteinExistence type="predicted"/>
<feature type="domain" description="DUF11" evidence="3">
    <location>
        <begin position="255"/>
        <end position="363"/>
    </location>
</feature>
<keyword evidence="6" id="KW-1185">Reference proteome</keyword>
<sequence>MLKHTPRARSRLAIAALFGTLSLGLASVAQADFTNGDFATGDFTGWTQNAYLVPSSGITGTFPPTTEAHLQLTSSGAPMSAVLGPGSAASTGGALSWSGNTARVHDEVSGYNRTVSSIEQTITVAAGDVDTDGRVHVRFNAAPVLEDPSHAANEQPYFFIEITGAGGASLFHTYNFAGESGVPWQTSGGYKFTDWQAFDVALDPGVVTVGSTITLKAIAAGCSPTAHAGAVYLRGARTARLVAGASLWISATGPAQACAGSNVTYTYTYENNGSDPMTNVMVEAEMPQTSDPLTTTFVSISNPTFGGGTCSAPANPGDPALCNIGTLQPGELGTFTMTVSVPASATGNSLNNGNYTISGNDPASALITQLGPLVRTVLDICRAPPTLVPTLGQWGLILMGLVILGLGGLATRRRLFD</sequence>
<dbReference type="Pfam" id="PF18203">
    <property type="entry name" value="IPTL-CTERM"/>
    <property type="match status" value="1"/>
</dbReference>
<comment type="caution">
    <text evidence="5">The sequence shown here is derived from an EMBL/GenBank/DDBJ whole genome shotgun (WGS) entry which is preliminary data.</text>
</comment>
<protein>
    <submittedName>
        <fullName evidence="5">IPTL-CTERM sorting domain-containing protein</fullName>
    </submittedName>
</protein>
<dbReference type="Proteomes" id="UP001364472">
    <property type="component" value="Unassembled WGS sequence"/>
</dbReference>
<dbReference type="EMBL" id="JBBDHC010000008">
    <property type="protein sequence ID" value="MEJ1249432.1"/>
    <property type="molecule type" value="Genomic_DNA"/>
</dbReference>
<dbReference type="Pfam" id="PF01345">
    <property type="entry name" value="DUF11"/>
    <property type="match status" value="1"/>
</dbReference>
<dbReference type="AlphaFoldDB" id="A0AAW9R076"/>
<dbReference type="NCBIfam" id="TIGR04174">
    <property type="entry name" value="IPTL_CTERM"/>
    <property type="match status" value="1"/>
</dbReference>
<dbReference type="InterPro" id="IPR013783">
    <property type="entry name" value="Ig-like_fold"/>
</dbReference>
<dbReference type="RefSeq" id="WP_337335149.1">
    <property type="nucleotide sequence ID" value="NZ_JBBDHC010000008.1"/>
</dbReference>